<keyword evidence="2" id="KW-0808">Transferase</keyword>
<dbReference type="InterPro" id="IPR000719">
    <property type="entry name" value="Prot_kinase_dom"/>
</dbReference>
<evidence type="ECO:0000313" key="3">
    <source>
        <dbReference type="Proteomes" id="UP001303760"/>
    </source>
</evidence>
<dbReference type="PROSITE" id="PS00108">
    <property type="entry name" value="PROTEIN_KINASE_ST"/>
    <property type="match status" value="1"/>
</dbReference>
<feature type="domain" description="Protein kinase" evidence="1">
    <location>
        <begin position="1"/>
        <end position="236"/>
    </location>
</feature>
<gene>
    <name evidence="2" type="ORF">C8A03DRAFT_44783</name>
</gene>
<dbReference type="Proteomes" id="UP001303760">
    <property type="component" value="Unassembled WGS sequence"/>
</dbReference>
<dbReference type="InterPro" id="IPR011009">
    <property type="entry name" value="Kinase-like_dom_sf"/>
</dbReference>
<evidence type="ECO:0000259" key="1">
    <source>
        <dbReference type="PROSITE" id="PS50011"/>
    </source>
</evidence>
<dbReference type="Gene3D" id="3.30.200.20">
    <property type="entry name" value="Phosphorylase Kinase, domain 1"/>
    <property type="match status" value="1"/>
</dbReference>
<dbReference type="EMBL" id="MU860142">
    <property type="protein sequence ID" value="KAK4237368.1"/>
    <property type="molecule type" value="Genomic_DNA"/>
</dbReference>
<dbReference type="InterPro" id="IPR008271">
    <property type="entry name" value="Ser/Thr_kinase_AS"/>
</dbReference>
<comment type="caution">
    <text evidence="2">The sequence shown here is derived from an EMBL/GenBank/DDBJ whole genome shotgun (WGS) entry which is preliminary data.</text>
</comment>
<keyword evidence="2" id="KW-0418">Kinase</keyword>
<evidence type="ECO:0000313" key="2">
    <source>
        <dbReference type="EMBL" id="KAK4237368.1"/>
    </source>
</evidence>
<protein>
    <submittedName>
        <fullName evidence="2">Kinase-like domain-containing protein</fullName>
    </submittedName>
</protein>
<dbReference type="GO" id="GO:0005524">
    <property type="term" value="F:ATP binding"/>
    <property type="evidence" value="ECO:0007669"/>
    <property type="project" value="InterPro"/>
</dbReference>
<reference evidence="2" key="1">
    <citation type="journal article" date="2023" name="Mol. Phylogenet. Evol.">
        <title>Genome-scale phylogeny and comparative genomics of the fungal order Sordariales.</title>
        <authorList>
            <person name="Hensen N."/>
            <person name="Bonometti L."/>
            <person name="Westerberg I."/>
            <person name="Brannstrom I.O."/>
            <person name="Guillou S."/>
            <person name="Cros-Aarteil S."/>
            <person name="Calhoun S."/>
            <person name="Haridas S."/>
            <person name="Kuo A."/>
            <person name="Mondo S."/>
            <person name="Pangilinan J."/>
            <person name="Riley R."/>
            <person name="LaButti K."/>
            <person name="Andreopoulos B."/>
            <person name="Lipzen A."/>
            <person name="Chen C."/>
            <person name="Yan M."/>
            <person name="Daum C."/>
            <person name="Ng V."/>
            <person name="Clum A."/>
            <person name="Steindorff A."/>
            <person name="Ohm R.A."/>
            <person name="Martin F."/>
            <person name="Silar P."/>
            <person name="Natvig D.O."/>
            <person name="Lalanne C."/>
            <person name="Gautier V."/>
            <person name="Ament-Velasquez S.L."/>
            <person name="Kruys A."/>
            <person name="Hutchinson M.I."/>
            <person name="Powell A.J."/>
            <person name="Barry K."/>
            <person name="Miller A.N."/>
            <person name="Grigoriev I.V."/>
            <person name="Debuchy R."/>
            <person name="Gladieux P."/>
            <person name="Hiltunen Thoren M."/>
            <person name="Johannesson H."/>
        </authorList>
    </citation>
    <scope>NUCLEOTIDE SEQUENCE</scope>
    <source>
        <strain evidence="2">CBS 532.94</strain>
    </source>
</reference>
<name>A0AAN7CAE2_9PEZI</name>
<dbReference type="GO" id="GO:0004672">
    <property type="term" value="F:protein kinase activity"/>
    <property type="evidence" value="ECO:0007669"/>
    <property type="project" value="InterPro"/>
</dbReference>
<dbReference type="PROSITE" id="PS50011">
    <property type="entry name" value="PROTEIN_KINASE_DOM"/>
    <property type="match status" value="1"/>
</dbReference>
<dbReference type="AlphaFoldDB" id="A0AAN7CAE2"/>
<keyword evidence="3" id="KW-1185">Reference proteome</keyword>
<dbReference type="Gene3D" id="1.10.510.10">
    <property type="entry name" value="Transferase(Phosphotransferase) domain 1"/>
    <property type="match status" value="1"/>
</dbReference>
<dbReference type="Pfam" id="PF00069">
    <property type="entry name" value="Pkinase"/>
    <property type="match status" value="1"/>
</dbReference>
<proteinExistence type="predicted"/>
<organism evidence="2 3">
    <name type="scientific">Achaetomium macrosporum</name>
    <dbReference type="NCBI Taxonomy" id="79813"/>
    <lineage>
        <taxon>Eukaryota</taxon>
        <taxon>Fungi</taxon>
        <taxon>Dikarya</taxon>
        <taxon>Ascomycota</taxon>
        <taxon>Pezizomycotina</taxon>
        <taxon>Sordariomycetes</taxon>
        <taxon>Sordariomycetidae</taxon>
        <taxon>Sordariales</taxon>
        <taxon>Chaetomiaceae</taxon>
        <taxon>Achaetomium</taxon>
    </lineage>
</organism>
<accession>A0AAN7CAE2</accession>
<sequence length="236" mass="27131">MPVYQPWPPVLPDLDSAKIELELPALSISPNSEIYLVKGCASQVFKAKAMLREYELQKAAGDCAMPVRGKVLFKPAYKNREGHIYFHGFMMDRAAPIQPDTLSPSQRRDLMHLMIHIVHRLHNDKRIIHGDMKLQNMLVDNQGKLRLCDFAEARYVDEDKSLWEGICTWHYQSPNRRVRVEQLGYYPPPPTIEDDLFGLGLSIREMYRETVDVAQVDDPEAREIITGFLRQGGARV</sequence>
<dbReference type="SUPFAM" id="SSF56112">
    <property type="entry name" value="Protein kinase-like (PK-like)"/>
    <property type="match status" value="1"/>
</dbReference>
<reference evidence="2" key="2">
    <citation type="submission" date="2023-05" db="EMBL/GenBank/DDBJ databases">
        <authorList>
            <consortium name="Lawrence Berkeley National Laboratory"/>
            <person name="Steindorff A."/>
            <person name="Hensen N."/>
            <person name="Bonometti L."/>
            <person name="Westerberg I."/>
            <person name="Brannstrom I.O."/>
            <person name="Guillou S."/>
            <person name="Cros-Aarteil S."/>
            <person name="Calhoun S."/>
            <person name="Haridas S."/>
            <person name="Kuo A."/>
            <person name="Mondo S."/>
            <person name="Pangilinan J."/>
            <person name="Riley R."/>
            <person name="Labutti K."/>
            <person name="Andreopoulos B."/>
            <person name="Lipzen A."/>
            <person name="Chen C."/>
            <person name="Yanf M."/>
            <person name="Daum C."/>
            <person name="Ng V."/>
            <person name="Clum A."/>
            <person name="Ohm R."/>
            <person name="Martin F."/>
            <person name="Silar P."/>
            <person name="Natvig D."/>
            <person name="Lalanne C."/>
            <person name="Gautier V."/>
            <person name="Ament-Velasquez S.L."/>
            <person name="Kruys A."/>
            <person name="Hutchinson M.I."/>
            <person name="Powell A.J."/>
            <person name="Barry K."/>
            <person name="Miller A.N."/>
            <person name="Grigoriev I.V."/>
            <person name="Debuchy R."/>
            <person name="Gladieux P."/>
            <person name="Thoren M.H."/>
            <person name="Johannesson H."/>
        </authorList>
    </citation>
    <scope>NUCLEOTIDE SEQUENCE</scope>
    <source>
        <strain evidence="2">CBS 532.94</strain>
    </source>
</reference>